<dbReference type="Proteomes" id="UP001276840">
    <property type="component" value="Unassembled WGS sequence"/>
</dbReference>
<dbReference type="PANTHER" id="PTHR46468">
    <property type="entry name" value="SENTRIN-SPECIFIC PROTEASE 8"/>
    <property type="match status" value="1"/>
</dbReference>
<evidence type="ECO:0000313" key="6">
    <source>
        <dbReference type="Proteomes" id="UP001276840"/>
    </source>
</evidence>
<dbReference type="InterPro" id="IPR044613">
    <property type="entry name" value="Nep1/2-like"/>
</dbReference>
<evidence type="ECO:0000256" key="1">
    <source>
        <dbReference type="ARBA" id="ARBA00022670"/>
    </source>
</evidence>
<comment type="caution">
    <text evidence="5">The sequence shown here is derived from an EMBL/GenBank/DDBJ whole genome shotgun (WGS) entry which is preliminary data.</text>
</comment>
<dbReference type="PANTHER" id="PTHR46468:SF1">
    <property type="entry name" value="SENTRIN-SPECIFIC PROTEASE 8"/>
    <property type="match status" value="1"/>
</dbReference>
<evidence type="ECO:0000259" key="4">
    <source>
        <dbReference type="PROSITE" id="PS50600"/>
    </source>
</evidence>
<dbReference type="PROSITE" id="PS50600">
    <property type="entry name" value="ULP_PROTEASE"/>
    <property type="match status" value="1"/>
</dbReference>
<sequence length="255" mass="28517">MGPAGRSASARSSDIYRSLDSLVDLPSTPAELRDDAHYAPPSGTASNAQVKALNPRASSHDRSGLALGATEWLNDEHIQRDYELLAQELQRENPDLAARTRLVDPLIAHYHLRLGSDNAALRAFQRIVYDRNGNDIADFMFLPVNDASATDPERRGSHWSLLMVDRRERERPVAYHYDSAGRLNDQPAAQLARRLGAHLVPTRITQQQNGYDCGVFVLDGTRALVGRLGQRRQPARLHLDYLAVDRRALQNRLRG</sequence>
<reference evidence="5 6" key="1">
    <citation type="submission" date="2023-08" db="EMBL/GenBank/DDBJ databases">
        <title>Implementing the SeqCode for naming new Mesorhizobium species isolated from Vachellia karroo root nodules.</title>
        <authorList>
            <person name="Van Lill M."/>
        </authorList>
    </citation>
    <scope>NUCLEOTIDE SEQUENCE [LARGE SCALE GENOMIC DNA]</scope>
    <source>
        <strain evidence="5 6">MSK 1335</strain>
    </source>
</reference>
<keyword evidence="6" id="KW-1185">Reference proteome</keyword>
<proteinExistence type="predicted"/>
<organism evidence="5 6">
    <name type="scientific">Mesorhizobium montanum</name>
    <dbReference type="NCBI Taxonomy" id="3072323"/>
    <lineage>
        <taxon>Bacteria</taxon>
        <taxon>Pseudomonadati</taxon>
        <taxon>Pseudomonadota</taxon>
        <taxon>Alphaproteobacteria</taxon>
        <taxon>Hyphomicrobiales</taxon>
        <taxon>Phyllobacteriaceae</taxon>
        <taxon>Mesorhizobium</taxon>
    </lineage>
</organism>
<dbReference type="Pfam" id="PF02902">
    <property type="entry name" value="Peptidase_C48"/>
    <property type="match status" value="1"/>
</dbReference>
<dbReference type="EMBL" id="JAVIJF010000032">
    <property type="protein sequence ID" value="MDX8528867.1"/>
    <property type="molecule type" value="Genomic_DNA"/>
</dbReference>
<keyword evidence="2" id="KW-0378">Hydrolase</keyword>
<dbReference type="InterPro" id="IPR038765">
    <property type="entry name" value="Papain-like_cys_pep_sf"/>
</dbReference>
<gene>
    <name evidence="5" type="ORF">RFM68_30790</name>
</gene>
<feature type="domain" description="Ubiquitin-like protease family profile" evidence="4">
    <location>
        <begin position="43"/>
        <end position="224"/>
    </location>
</feature>
<accession>A0ABU4ZWQ8</accession>
<evidence type="ECO:0000256" key="3">
    <source>
        <dbReference type="ARBA" id="ARBA00022807"/>
    </source>
</evidence>
<name>A0ABU4ZWQ8_9HYPH</name>
<evidence type="ECO:0000313" key="5">
    <source>
        <dbReference type="EMBL" id="MDX8528867.1"/>
    </source>
</evidence>
<evidence type="ECO:0000256" key="2">
    <source>
        <dbReference type="ARBA" id="ARBA00022801"/>
    </source>
</evidence>
<keyword evidence="1" id="KW-0645">Protease</keyword>
<protein>
    <submittedName>
        <fullName evidence="5">Ulp1 family isopeptidase</fullName>
    </submittedName>
</protein>
<keyword evidence="3" id="KW-0788">Thiol protease</keyword>
<dbReference type="InterPro" id="IPR003653">
    <property type="entry name" value="Peptidase_C48_C"/>
</dbReference>
<dbReference type="SUPFAM" id="SSF54001">
    <property type="entry name" value="Cysteine proteinases"/>
    <property type="match status" value="1"/>
</dbReference>
<dbReference type="Gene3D" id="3.40.395.10">
    <property type="entry name" value="Adenoviral Proteinase, Chain A"/>
    <property type="match status" value="1"/>
</dbReference>